<dbReference type="EMBL" id="JAPWTK010001232">
    <property type="protein sequence ID" value="KAJ8933385.1"/>
    <property type="molecule type" value="Genomic_DNA"/>
</dbReference>
<dbReference type="AlphaFoldDB" id="A0AAV8X339"/>
<evidence type="ECO:0000313" key="1">
    <source>
        <dbReference type="EMBL" id="KAJ8933385.1"/>
    </source>
</evidence>
<dbReference type="Proteomes" id="UP001162162">
    <property type="component" value="Unassembled WGS sequence"/>
</dbReference>
<organism evidence="1 2">
    <name type="scientific">Aromia moschata</name>
    <dbReference type="NCBI Taxonomy" id="1265417"/>
    <lineage>
        <taxon>Eukaryota</taxon>
        <taxon>Metazoa</taxon>
        <taxon>Ecdysozoa</taxon>
        <taxon>Arthropoda</taxon>
        <taxon>Hexapoda</taxon>
        <taxon>Insecta</taxon>
        <taxon>Pterygota</taxon>
        <taxon>Neoptera</taxon>
        <taxon>Endopterygota</taxon>
        <taxon>Coleoptera</taxon>
        <taxon>Polyphaga</taxon>
        <taxon>Cucujiformia</taxon>
        <taxon>Chrysomeloidea</taxon>
        <taxon>Cerambycidae</taxon>
        <taxon>Cerambycinae</taxon>
        <taxon>Callichromatini</taxon>
        <taxon>Aromia</taxon>
    </lineage>
</organism>
<evidence type="ECO:0000313" key="2">
    <source>
        <dbReference type="Proteomes" id="UP001162162"/>
    </source>
</evidence>
<keyword evidence="2" id="KW-1185">Reference proteome</keyword>
<sequence>MCHTERFPVVSVSSYVQGDSNHNNLRDNERTYEFRCQFSSKLFGSVGYYVIPSPDFIMLSAILSGHPCIVGRRQVSGGLDPAAGNQNREESNFLTYHPTRLHGRSLRSWGY</sequence>
<reference evidence="1" key="1">
    <citation type="journal article" date="2023" name="Insect Mol. Biol.">
        <title>Genome sequencing provides insights into the evolution of gene families encoding plant cell wall-degrading enzymes in longhorned beetles.</title>
        <authorList>
            <person name="Shin N.R."/>
            <person name="Okamura Y."/>
            <person name="Kirsch R."/>
            <person name="Pauchet Y."/>
        </authorList>
    </citation>
    <scope>NUCLEOTIDE SEQUENCE</scope>
    <source>
        <strain evidence="1">AMC_N1</strain>
    </source>
</reference>
<comment type="caution">
    <text evidence="1">The sequence shown here is derived from an EMBL/GenBank/DDBJ whole genome shotgun (WGS) entry which is preliminary data.</text>
</comment>
<gene>
    <name evidence="1" type="ORF">NQ318_012752</name>
</gene>
<protein>
    <submittedName>
        <fullName evidence="1">Uncharacterized protein</fullName>
    </submittedName>
</protein>
<name>A0AAV8X339_9CUCU</name>
<accession>A0AAV8X339</accession>
<proteinExistence type="predicted"/>